<comment type="caution">
    <text evidence="1">The sequence shown here is derived from an EMBL/GenBank/DDBJ whole genome shotgun (WGS) entry which is preliminary data.</text>
</comment>
<evidence type="ECO:0000313" key="1">
    <source>
        <dbReference type="EMBL" id="PXX68735.1"/>
    </source>
</evidence>
<reference evidence="1 2" key="1">
    <citation type="submission" date="2018-05" db="EMBL/GenBank/DDBJ databases">
        <title>Genomic Encyclopedia of Type Strains, Phase IV (KMG-IV): sequencing the most valuable type-strain genomes for metagenomic binning, comparative biology and taxonomic classification.</title>
        <authorList>
            <person name="Goeker M."/>
        </authorList>
    </citation>
    <scope>NUCLEOTIDE SEQUENCE [LARGE SCALE GENOMIC DNA]</scope>
    <source>
        <strain evidence="1 2">DSM 44704</strain>
    </source>
</reference>
<dbReference type="RefSeq" id="WP_040738671.1">
    <property type="nucleotide sequence ID" value="NZ_QJKF01000002.1"/>
</dbReference>
<name>A0A318K6N0_9NOCA</name>
<evidence type="ECO:0000313" key="2">
    <source>
        <dbReference type="Proteomes" id="UP000247569"/>
    </source>
</evidence>
<keyword evidence="2" id="KW-1185">Reference proteome</keyword>
<dbReference type="Proteomes" id="UP000247569">
    <property type="component" value="Unassembled WGS sequence"/>
</dbReference>
<accession>A0A318K6N0</accession>
<protein>
    <recommendedName>
        <fullName evidence="3">PE family protein</fullName>
    </recommendedName>
</protein>
<dbReference type="OrthoDB" id="4563012at2"/>
<proteinExistence type="predicted"/>
<gene>
    <name evidence="1" type="ORF">DFR70_102420</name>
</gene>
<dbReference type="EMBL" id="QJKF01000002">
    <property type="protein sequence ID" value="PXX68735.1"/>
    <property type="molecule type" value="Genomic_DNA"/>
</dbReference>
<evidence type="ECO:0008006" key="3">
    <source>
        <dbReference type="Google" id="ProtNLM"/>
    </source>
</evidence>
<sequence length="129" mass="14254">MAVDSPFPGYIEDAKSGALKVRMDPQGFVDIDKACEELITQLTGVRADARELGEKTTWGLGESNPRLSSAIELVQLFREKAFGGPNNAYDTLSDYITVAEDIRAVFKAICETYQRTDTEFAAKLREISV</sequence>
<dbReference type="AlphaFoldDB" id="A0A318K6N0"/>
<organism evidence="1 2">
    <name type="scientific">Nocardia tenerifensis</name>
    <dbReference type="NCBI Taxonomy" id="228006"/>
    <lineage>
        <taxon>Bacteria</taxon>
        <taxon>Bacillati</taxon>
        <taxon>Actinomycetota</taxon>
        <taxon>Actinomycetes</taxon>
        <taxon>Mycobacteriales</taxon>
        <taxon>Nocardiaceae</taxon>
        <taxon>Nocardia</taxon>
    </lineage>
</organism>